<name>A0A7X5SD10_XANPE</name>
<accession>A0A7X5SD10</accession>
<dbReference type="Proteomes" id="UP000471082">
    <property type="component" value="Unassembled WGS sequence"/>
</dbReference>
<evidence type="ECO:0000313" key="3">
    <source>
        <dbReference type="Proteomes" id="UP000471082"/>
    </source>
</evidence>
<proteinExistence type="predicted"/>
<dbReference type="PANTHER" id="PTHR39465">
    <property type="entry name" value="DNA LIGASE D, 3'-PHOSPHOESTERASE DOMAIN"/>
    <property type="match status" value="1"/>
</dbReference>
<gene>
    <name evidence="2" type="primary">ligD</name>
    <name evidence="2" type="ORF">G3W61_34220</name>
</gene>
<feature type="domain" description="DNA ligase D 3'-phosphoesterase" evidence="1">
    <location>
        <begin position="1"/>
        <end position="84"/>
    </location>
</feature>
<organism evidence="2 3">
    <name type="scientific">Xanthomonas perforans</name>
    <dbReference type="NCBI Taxonomy" id="442694"/>
    <lineage>
        <taxon>Bacteria</taxon>
        <taxon>Pseudomonadati</taxon>
        <taxon>Pseudomonadota</taxon>
        <taxon>Gammaproteobacteria</taxon>
        <taxon>Lysobacterales</taxon>
        <taxon>Lysobacteraceae</taxon>
        <taxon>Xanthomonas</taxon>
    </lineage>
</organism>
<comment type="caution">
    <text evidence="2">The sequence shown here is derived from an EMBL/GenBank/DDBJ whole genome shotgun (WGS) entry which is preliminary data.</text>
</comment>
<evidence type="ECO:0000313" key="2">
    <source>
        <dbReference type="EMBL" id="NEL81319.1"/>
    </source>
</evidence>
<dbReference type="Pfam" id="PF13298">
    <property type="entry name" value="LigD_N"/>
    <property type="match status" value="1"/>
</dbReference>
<keyword evidence="2" id="KW-0436">Ligase</keyword>
<sequence>ELEGTLKSWAVPKGPSLDPKQKRLAVHVEDHPLAYASFEGSIAEGNYGAGDVIVWDQGIWQPEGDPVAAYEAGKLKFTLIGEKL</sequence>
<dbReference type="EMBL" id="JAAGYU010002463">
    <property type="protein sequence ID" value="NEL81319.1"/>
    <property type="molecule type" value="Genomic_DNA"/>
</dbReference>
<evidence type="ECO:0000259" key="1">
    <source>
        <dbReference type="Pfam" id="PF13298"/>
    </source>
</evidence>
<dbReference type="GO" id="GO:0003910">
    <property type="term" value="F:DNA ligase (ATP) activity"/>
    <property type="evidence" value="ECO:0007669"/>
    <property type="project" value="UniProtKB-EC"/>
</dbReference>
<dbReference type="AlphaFoldDB" id="A0A7X5SD10"/>
<dbReference type="PANTHER" id="PTHR39465:SF1">
    <property type="entry name" value="DNA LIGASE D 3'-PHOSPHOESTERASE DOMAIN-CONTAINING PROTEIN"/>
    <property type="match status" value="1"/>
</dbReference>
<protein>
    <submittedName>
        <fullName evidence="2">ATP-dependent DNA ligase</fullName>
        <ecNumber evidence="2">6.5.1.1</ecNumber>
    </submittedName>
</protein>
<reference evidence="2 3" key="1">
    <citation type="submission" date="2019-11" db="EMBL/GenBank/DDBJ databases">
        <title>Genome-resolved metagenomics to study the prevalence of co-infection and intraspecific heterogeneity among plant pathogen metapopulations.</title>
        <authorList>
            <person name="Newberry E."/>
            <person name="Bhandari R."/>
            <person name="Kemble J."/>
            <person name="Sikora E."/>
            <person name="Potnis N."/>
        </authorList>
    </citation>
    <scope>NUCLEOTIDE SEQUENCE [LARGE SCALE GENOMIC DNA]</scope>
    <source>
        <strain evidence="2">Xp_Tom_Tuscaloosa_18b</strain>
    </source>
</reference>
<feature type="non-terminal residue" evidence="2">
    <location>
        <position position="1"/>
    </location>
</feature>
<dbReference type="InterPro" id="IPR014144">
    <property type="entry name" value="LigD_PE_domain"/>
</dbReference>
<dbReference type="EC" id="6.5.1.1" evidence="2"/>
<feature type="non-terminal residue" evidence="2">
    <location>
        <position position="84"/>
    </location>
</feature>